<evidence type="ECO:0000313" key="3">
    <source>
        <dbReference type="EMBL" id="KAF9791227.1"/>
    </source>
</evidence>
<proteinExistence type="predicted"/>
<organism evidence="3 4">
    <name type="scientific">Thelephora terrestris</name>
    <dbReference type="NCBI Taxonomy" id="56493"/>
    <lineage>
        <taxon>Eukaryota</taxon>
        <taxon>Fungi</taxon>
        <taxon>Dikarya</taxon>
        <taxon>Basidiomycota</taxon>
        <taxon>Agaricomycotina</taxon>
        <taxon>Agaricomycetes</taxon>
        <taxon>Thelephorales</taxon>
        <taxon>Thelephoraceae</taxon>
        <taxon>Thelephora</taxon>
    </lineage>
</organism>
<feature type="compositionally biased region" description="Polar residues" evidence="2">
    <location>
        <begin position="352"/>
        <end position="362"/>
    </location>
</feature>
<feature type="compositionally biased region" description="Low complexity" evidence="2">
    <location>
        <begin position="47"/>
        <end position="63"/>
    </location>
</feature>
<dbReference type="EMBL" id="WIUZ02000002">
    <property type="protein sequence ID" value="KAF9791227.1"/>
    <property type="molecule type" value="Genomic_DNA"/>
</dbReference>
<keyword evidence="1" id="KW-0175">Coiled coil</keyword>
<evidence type="ECO:0000313" key="4">
    <source>
        <dbReference type="Proteomes" id="UP000736335"/>
    </source>
</evidence>
<sequence length="394" mass="44025">MSPLPDSYSTKAKKHAVKMEPEEAEDSDEELYVAFPPYRRKRAENKSLASPVDLPPSSSSESSPHPEKLPYYTVVNTKRRPPGSGIRFAPNQRQIAKTPAVIYNQSRVRQPVAGPSYFTTRVGPPKPKLPERSAPKLRPAAEVPPPRPPPPHPGLAALEARMNAFVDENKRLRDELMTARGELTVTRNELSAALTRVDTVERGLYGLETLETKLEEMNGDYERLSNLLSSEHLFDSERFRSNIQAVVKNSFGYYWPSAKNDMREQVWKELLPKVKEFVEKKVGEVAGELAMVRSEMARLQQRPTTAGNVQNGDSVMAELKQGIERVEKTQEESEGSVSKVEMAQGSERTRRGSTPSISTSAQKPIGNVHPPHLPPKPPSPWLDIPQGPQRRGSR</sequence>
<gene>
    <name evidence="3" type="ORF">BJ322DRAFT_437624</name>
</gene>
<reference evidence="3" key="1">
    <citation type="journal article" date="2020" name="Nat. Commun.">
        <title>Large-scale genome sequencing of mycorrhizal fungi provides insights into the early evolution of symbiotic traits.</title>
        <authorList>
            <person name="Miyauchi S."/>
            <person name="Kiss E."/>
            <person name="Kuo A."/>
            <person name="Drula E."/>
            <person name="Kohler A."/>
            <person name="Sanchez-Garcia M."/>
            <person name="Morin E."/>
            <person name="Andreopoulos B."/>
            <person name="Barry K.W."/>
            <person name="Bonito G."/>
            <person name="Buee M."/>
            <person name="Carver A."/>
            <person name="Chen C."/>
            <person name="Cichocki N."/>
            <person name="Clum A."/>
            <person name="Culley D."/>
            <person name="Crous P.W."/>
            <person name="Fauchery L."/>
            <person name="Girlanda M."/>
            <person name="Hayes R.D."/>
            <person name="Keri Z."/>
            <person name="LaButti K."/>
            <person name="Lipzen A."/>
            <person name="Lombard V."/>
            <person name="Magnuson J."/>
            <person name="Maillard F."/>
            <person name="Murat C."/>
            <person name="Nolan M."/>
            <person name="Ohm R.A."/>
            <person name="Pangilinan J."/>
            <person name="Pereira M.F."/>
            <person name="Perotto S."/>
            <person name="Peter M."/>
            <person name="Pfister S."/>
            <person name="Riley R."/>
            <person name="Sitrit Y."/>
            <person name="Stielow J.B."/>
            <person name="Szollosi G."/>
            <person name="Zifcakova L."/>
            <person name="Stursova M."/>
            <person name="Spatafora J.W."/>
            <person name="Tedersoo L."/>
            <person name="Vaario L.M."/>
            <person name="Yamada A."/>
            <person name="Yan M."/>
            <person name="Wang P."/>
            <person name="Xu J."/>
            <person name="Bruns T."/>
            <person name="Baldrian P."/>
            <person name="Vilgalys R."/>
            <person name="Dunand C."/>
            <person name="Henrissat B."/>
            <person name="Grigoriev I.V."/>
            <person name="Hibbett D."/>
            <person name="Nagy L.G."/>
            <person name="Martin F.M."/>
        </authorList>
    </citation>
    <scope>NUCLEOTIDE SEQUENCE</scope>
    <source>
        <strain evidence="3">UH-Tt-Lm1</strain>
    </source>
</reference>
<evidence type="ECO:0000256" key="2">
    <source>
        <dbReference type="SAM" id="MobiDB-lite"/>
    </source>
</evidence>
<feature type="compositionally biased region" description="Acidic residues" evidence="2">
    <location>
        <begin position="22"/>
        <end position="31"/>
    </location>
</feature>
<name>A0A9P6LBY9_9AGAM</name>
<feature type="region of interest" description="Disordered" evidence="2">
    <location>
        <begin position="326"/>
        <end position="394"/>
    </location>
</feature>
<feature type="coiled-coil region" evidence="1">
    <location>
        <begin position="155"/>
        <end position="227"/>
    </location>
</feature>
<protein>
    <submittedName>
        <fullName evidence="3">Uncharacterized protein</fullName>
    </submittedName>
</protein>
<dbReference type="Proteomes" id="UP000736335">
    <property type="component" value="Unassembled WGS sequence"/>
</dbReference>
<accession>A0A9P6LBY9</accession>
<keyword evidence="4" id="KW-1185">Reference proteome</keyword>
<comment type="caution">
    <text evidence="3">The sequence shown here is derived from an EMBL/GenBank/DDBJ whole genome shotgun (WGS) entry which is preliminary data.</text>
</comment>
<dbReference type="AlphaFoldDB" id="A0A9P6LBY9"/>
<feature type="compositionally biased region" description="Pro residues" evidence="2">
    <location>
        <begin position="371"/>
        <end position="380"/>
    </location>
</feature>
<dbReference type="OrthoDB" id="10536389at2759"/>
<evidence type="ECO:0000256" key="1">
    <source>
        <dbReference type="SAM" id="Coils"/>
    </source>
</evidence>
<feature type="region of interest" description="Disordered" evidence="2">
    <location>
        <begin position="115"/>
        <end position="150"/>
    </location>
</feature>
<feature type="region of interest" description="Disordered" evidence="2">
    <location>
        <begin position="1"/>
        <end position="89"/>
    </location>
</feature>
<reference evidence="3" key="2">
    <citation type="submission" date="2020-11" db="EMBL/GenBank/DDBJ databases">
        <authorList>
            <consortium name="DOE Joint Genome Institute"/>
            <person name="Kuo A."/>
            <person name="Miyauchi S."/>
            <person name="Kiss E."/>
            <person name="Drula E."/>
            <person name="Kohler A."/>
            <person name="Sanchez-Garcia M."/>
            <person name="Andreopoulos B."/>
            <person name="Barry K.W."/>
            <person name="Bonito G."/>
            <person name="Buee M."/>
            <person name="Carver A."/>
            <person name="Chen C."/>
            <person name="Cichocki N."/>
            <person name="Clum A."/>
            <person name="Culley D."/>
            <person name="Crous P.W."/>
            <person name="Fauchery L."/>
            <person name="Girlanda M."/>
            <person name="Hayes R."/>
            <person name="Keri Z."/>
            <person name="Labutti K."/>
            <person name="Lipzen A."/>
            <person name="Lombard V."/>
            <person name="Magnuson J."/>
            <person name="Maillard F."/>
            <person name="Morin E."/>
            <person name="Murat C."/>
            <person name="Nolan M."/>
            <person name="Ohm R."/>
            <person name="Pangilinan J."/>
            <person name="Pereira M."/>
            <person name="Perotto S."/>
            <person name="Peter M."/>
            <person name="Riley R."/>
            <person name="Sitrit Y."/>
            <person name="Stielow B."/>
            <person name="Szollosi G."/>
            <person name="Zifcakova L."/>
            <person name="Stursova M."/>
            <person name="Spatafora J.W."/>
            <person name="Tedersoo L."/>
            <person name="Vaario L.-M."/>
            <person name="Yamada A."/>
            <person name="Yan M."/>
            <person name="Wang P."/>
            <person name="Xu J."/>
            <person name="Bruns T."/>
            <person name="Baldrian P."/>
            <person name="Vilgalys R."/>
            <person name="Henrissat B."/>
            <person name="Grigoriev I.V."/>
            <person name="Hibbett D."/>
            <person name="Nagy L.G."/>
            <person name="Martin F.M."/>
        </authorList>
    </citation>
    <scope>NUCLEOTIDE SEQUENCE</scope>
    <source>
        <strain evidence="3">UH-Tt-Lm1</strain>
    </source>
</reference>